<dbReference type="Gene3D" id="3.30.710.10">
    <property type="entry name" value="Potassium Channel Kv1.1, Chain A"/>
    <property type="match status" value="1"/>
</dbReference>
<evidence type="ECO:0000313" key="2">
    <source>
        <dbReference type="Proteomes" id="UP001303647"/>
    </source>
</evidence>
<dbReference type="EMBL" id="MU857613">
    <property type="protein sequence ID" value="KAK4250395.1"/>
    <property type="molecule type" value="Genomic_DNA"/>
</dbReference>
<accession>A0AAN7CXY2</accession>
<organism evidence="1 2">
    <name type="scientific">Corynascus novoguineensis</name>
    <dbReference type="NCBI Taxonomy" id="1126955"/>
    <lineage>
        <taxon>Eukaryota</taxon>
        <taxon>Fungi</taxon>
        <taxon>Dikarya</taxon>
        <taxon>Ascomycota</taxon>
        <taxon>Pezizomycotina</taxon>
        <taxon>Sordariomycetes</taxon>
        <taxon>Sordariomycetidae</taxon>
        <taxon>Sordariales</taxon>
        <taxon>Chaetomiaceae</taxon>
        <taxon>Corynascus</taxon>
    </lineage>
</organism>
<proteinExistence type="predicted"/>
<reference evidence="1" key="2">
    <citation type="submission" date="2023-05" db="EMBL/GenBank/DDBJ databases">
        <authorList>
            <consortium name="Lawrence Berkeley National Laboratory"/>
            <person name="Steindorff A."/>
            <person name="Hensen N."/>
            <person name="Bonometti L."/>
            <person name="Westerberg I."/>
            <person name="Brannstrom I.O."/>
            <person name="Guillou S."/>
            <person name="Cros-Aarteil S."/>
            <person name="Calhoun S."/>
            <person name="Haridas S."/>
            <person name="Kuo A."/>
            <person name="Mondo S."/>
            <person name="Pangilinan J."/>
            <person name="Riley R."/>
            <person name="Labutti K."/>
            <person name="Andreopoulos B."/>
            <person name="Lipzen A."/>
            <person name="Chen C."/>
            <person name="Yanf M."/>
            <person name="Daum C."/>
            <person name="Ng V."/>
            <person name="Clum A."/>
            <person name="Ohm R."/>
            <person name="Martin F."/>
            <person name="Silar P."/>
            <person name="Natvig D."/>
            <person name="Lalanne C."/>
            <person name="Gautier V."/>
            <person name="Ament-Velasquez S.L."/>
            <person name="Kruys A."/>
            <person name="Hutchinson M.I."/>
            <person name="Powell A.J."/>
            <person name="Barry K."/>
            <person name="Miller A.N."/>
            <person name="Grigoriev I.V."/>
            <person name="Debuchy R."/>
            <person name="Gladieux P."/>
            <person name="Thoren M.H."/>
            <person name="Johannesson H."/>
        </authorList>
    </citation>
    <scope>NUCLEOTIDE SEQUENCE</scope>
    <source>
        <strain evidence="1">CBS 359.72</strain>
    </source>
</reference>
<dbReference type="InterPro" id="IPR011333">
    <property type="entry name" value="SKP1/BTB/POZ_sf"/>
</dbReference>
<evidence type="ECO:0000313" key="1">
    <source>
        <dbReference type="EMBL" id="KAK4250395.1"/>
    </source>
</evidence>
<keyword evidence="2" id="KW-1185">Reference proteome</keyword>
<evidence type="ECO:0008006" key="3">
    <source>
        <dbReference type="Google" id="ProtNLM"/>
    </source>
</evidence>
<sequence length="241" mass="27052">MTSPFPSSTQPAEHGSGPYDYEIAPNGDVVLILNRPNAPFAAWDWNDPAVSTSATSAENDLLKSPAPAHSITFLVSSHHLRLASSVFSAAFAGPWSESVLAGDGRHRIATEDWDVEAFLILLNILHGRNNRVPTAVTLETLCKISVLVDYYRVHEAVRFPSMHWLNGLRDSIPRTYRREMLLWMCISWVFQDDFLFRVATETTILESTGPVSARQLPIPERVINLPRSQNQNNASWPKRIF</sequence>
<dbReference type="Proteomes" id="UP001303647">
    <property type="component" value="Unassembled WGS sequence"/>
</dbReference>
<reference evidence="1" key="1">
    <citation type="journal article" date="2023" name="Mol. Phylogenet. Evol.">
        <title>Genome-scale phylogeny and comparative genomics of the fungal order Sordariales.</title>
        <authorList>
            <person name="Hensen N."/>
            <person name="Bonometti L."/>
            <person name="Westerberg I."/>
            <person name="Brannstrom I.O."/>
            <person name="Guillou S."/>
            <person name="Cros-Aarteil S."/>
            <person name="Calhoun S."/>
            <person name="Haridas S."/>
            <person name="Kuo A."/>
            <person name="Mondo S."/>
            <person name="Pangilinan J."/>
            <person name="Riley R."/>
            <person name="LaButti K."/>
            <person name="Andreopoulos B."/>
            <person name="Lipzen A."/>
            <person name="Chen C."/>
            <person name="Yan M."/>
            <person name="Daum C."/>
            <person name="Ng V."/>
            <person name="Clum A."/>
            <person name="Steindorff A."/>
            <person name="Ohm R.A."/>
            <person name="Martin F."/>
            <person name="Silar P."/>
            <person name="Natvig D.O."/>
            <person name="Lalanne C."/>
            <person name="Gautier V."/>
            <person name="Ament-Velasquez S.L."/>
            <person name="Kruys A."/>
            <person name="Hutchinson M.I."/>
            <person name="Powell A.J."/>
            <person name="Barry K."/>
            <person name="Miller A.N."/>
            <person name="Grigoriev I.V."/>
            <person name="Debuchy R."/>
            <person name="Gladieux P."/>
            <person name="Hiltunen Thoren M."/>
            <person name="Johannesson H."/>
        </authorList>
    </citation>
    <scope>NUCLEOTIDE SEQUENCE</scope>
    <source>
        <strain evidence="1">CBS 359.72</strain>
    </source>
</reference>
<name>A0AAN7CXY2_9PEZI</name>
<comment type="caution">
    <text evidence="1">The sequence shown here is derived from an EMBL/GenBank/DDBJ whole genome shotgun (WGS) entry which is preliminary data.</text>
</comment>
<protein>
    <recommendedName>
        <fullName evidence="3">BTB domain-containing protein</fullName>
    </recommendedName>
</protein>
<gene>
    <name evidence="1" type="ORF">C7999DRAFT_38474</name>
</gene>
<dbReference type="AlphaFoldDB" id="A0AAN7CXY2"/>